<protein>
    <recommendedName>
        <fullName evidence="7">Coiled-coil domain-containing protein 80</fullName>
    </recommendedName>
</protein>
<comment type="subcellular location">
    <subcellularLocation>
        <location evidence="1">Secreted</location>
        <location evidence="1">Extracellular space</location>
        <location evidence="1">Extracellular matrix</location>
    </subcellularLocation>
</comment>
<accession>A0A8C5A628</accession>
<dbReference type="OMA" id="HMQQIIM"/>
<evidence type="ECO:0000313" key="11">
    <source>
        <dbReference type="Ensembl" id="ENSGMOP00000027538.1"/>
    </source>
</evidence>
<feature type="compositionally biased region" description="Basic residues" evidence="8">
    <location>
        <begin position="518"/>
        <end position="532"/>
    </location>
</feature>
<organism evidence="11 12">
    <name type="scientific">Gadus morhua</name>
    <name type="common">Atlantic cod</name>
    <dbReference type="NCBI Taxonomy" id="8049"/>
    <lineage>
        <taxon>Eukaryota</taxon>
        <taxon>Metazoa</taxon>
        <taxon>Chordata</taxon>
        <taxon>Craniata</taxon>
        <taxon>Vertebrata</taxon>
        <taxon>Euteleostomi</taxon>
        <taxon>Actinopterygii</taxon>
        <taxon>Neopterygii</taxon>
        <taxon>Teleostei</taxon>
        <taxon>Neoteleostei</taxon>
        <taxon>Acanthomorphata</taxon>
        <taxon>Zeiogadaria</taxon>
        <taxon>Gadariae</taxon>
        <taxon>Gadiformes</taxon>
        <taxon>Gadoidei</taxon>
        <taxon>Gadidae</taxon>
        <taxon>Gadus</taxon>
    </lineage>
</organism>
<evidence type="ECO:0000256" key="9">
    <source>
        <dbReference type="SAM" id="SignalP"/>
    </source>
</evidence>
<keyword evidence="12" id="KW-1185">Reference proteome</keyword>
<feature type="domain" description="DUF4174" evidence="10">
    <location>
        <begin position="579"/>
        <end position="710"/>
    </location>
</feature>
<feature type="compositionally biased region" description="Low complexity" evidence="8">
    <location>
        <begin position="358"/>
        <end position="410"/>
    </location>
</feature>
<dbReference type="GO" id="GO:0030198">
    <property type="term" value="P:extracellular matrix organization"/>
    <property type="evidence" value="ECO:0007669"/>
    <property type="project" value="TreeGrafter"/>
</dbReference>
<evidence type="ECO:0000256" key="2">
    <source>
        <dbReference type="ARBA" id="ARBA00022525"/>
    </source>
</evidence>
<dbReference type="Proteomes" id="UP000694546">
    <property type="component" value="Chromosome 7"/>
</dbReference>
<feature type="region of interest" description="Disordered" evidence="8">
    <location>
        <begin position="516"/>
        <end position="568"/>
    </location>
</feature>
<reference evidence="11" key="1">
    <citation type="submission" date="2025-08" db="UniProtKB">
        <authorList>
            <consortium name="Ensembl"/>
        </authorList>
    </citation>
    <scope>IDENTIFICATION</scope>
</reference>
<keyword evidence="3" id="KW-0272">Extracellular matrix</keyword>
<feature type="region of interest" description="Disordered" evidence="8">
    <location>
        <begin position="481"/>
        <end position="503"/>
    </location>
</feature>
<feature type="region of interest" description="Disordered" evidence="8">
    <location>
        <begin position="25"/>
        <end position="145"/>
    </location>
</feature>
<feature type="region of interest" description="Disordered" evidence="8">
    <location>
        <begin position="303"/>
        <end position="438"/>
    </location>
</feature>
<comment type="subunit">
    <text evidence="6">Binds to various extracellular matrix proteins.</text>
</comment>
<evidence type="ECO:0000313" key="12">
    <source>
        <dbReference type="Proteomes" id="UP000694546"/>
    </source>
</evidence>
<feature type="compositionally biased region" description="Basic and acidic residues" evidence="8">
    <location>
        <begin position="876"/>
        <end position="890"/>
    </location>
</feature>
<keyword evidence="2" id="KW-0964">Secreted</keyword>
<evidence type="ECO:0000256" key="4">
    <source>
        <dbReference type="ARBA" id="ARBA00022729"/>
    </source>
</evidence>
<keyword evidence="4 9" id="KW-0732">Signal</keyword>
<evidence type="ECO:0000256" key="8">
    <source>
        <dbReference type="SAM" id="MobiDB-lite"/>
    </source>
</evidence>
<dbReference type="Pfam" id="PF13778">
    <property type="entry name" value="DUF4174"/>
    <property type="match status" value="3"/>
</dbReference>
<evidence type="ECO:0000256" key="5">
    <source>
        <dbReference type="ARBA" id="ARBA00038037"/>
    </source>
</evidence>
<feature type="chain" id="PRO_5046059028" description="Coiled-coil domain-containing protein 80" evidence="9">
    <location>
        <begin position="22"/>
        <end position="896"/>
    </location>
</feature>
<comment type="similarity">
    <text evidence="5">Belongs to the CCDC80 family.</text>
</comment>
<evidence type="ECO:0000256" key="7">
    <source>
        <dbReference type="ARBA" id="ARBA00039956"/>
    </source>
</evidence>
<dbReference type="PANTHER" id="PTHR46792">
    <property type="entry name" value="COILED-COIL DOMAIN-CONTAINING PROTEIN 80"/>
    <property type="match status" value="1"/>
</dbReference>
<feature type="compositionally biased region" description="Polar residues" evidence="8">
    <location>
        <begin position="67"/>
        <end position="79"/>
    </location>
</feature>
<dbReference type="GeneTree" id="ENSGT00940000164470"/>
<dbReference type="InterPro" id="IPR025232">
    <property type="entry name" value="DUF4174"/>
</dbReference>
<feature type="domain" description="DUF4174" evidence="10">
    <location>
        <begin position="733"/>
        <end position="865"/>
    </location>
</feature>
<evidence type="ECO:0000256" key="1">
    <source>
        <dbReference type="ARBA" id="ARBA00004498"/>
    </source>
</evidence>
<dbReference type="GO" id="GO:0005604">
    <property type="term" value="C:basement membrane"/>
    <property type="evidence" value="ECO:0007669"/>
    <property type="project" value="TreeGrafter"/>
</dbReference>
<name>A0A8C5A628_GADMO</name>
<dbReference type="Ensembl" id="ENSGMOT00000048209.1">
    <property type="protein sequence ID" value="ENSGMOP00000027538.1"/>
    <property type="gene ID" value="ENSGMOG00000024581.1"/>
</dbReference>
<proteinExistence type="inferred from homology"/>
<feature type="signal peptide" evidence="9">
    <location>
        <begin position="1"/>
        <end position="21"/>
    </location>
</feature>
<feature type="compositionally biased region" description="Polar residues" evidence="8">
    <location>
        <begin position="36"/>
        <end position="47"/>
    </location>
</feature>
<evidence type="ECO:0000256" key="3">
    <source>
        <dbReference type="ARBA" id="ARBA00022530"/>
    </source>
</evidence>
<sequence length="896" mass="100079">MSWTLRLFCATFLLLLTLCNASERGFPRRTAPSRGGVSNRTHPSLNPGQHALGGDALPDMSRDLTPGNRTPFSHLANQRQTREGEQVGAGPIRRPLPSRRRIPVQRTPKTRVSAPQEVDNQSEPAVRAQPPSAPRNPAPGASAASPGSLNVLASFAGKNRVLVITAPTEADGYYRLMMGLLRSEVYCDMAERHMHQVVLFHREGAAGGKVRRVSAQGEVTEERLDPAAVPRLMAFLKLERGKFGMVLLRKNLQEAERYPYPVRLEAMYEVMDQAPGRRLEKARQKGFVQRCKAAGVEGFTTTTTRRPARTTPTTTSTTTTTTNPPTTTTTTPPTTTSTTPPTTTTTTRRLFIKRRRTTTTTKLPNTTTRTQTTTTTTAMPSTTIMASTTTPAPPTSTTSTIPPTTTNPAPRDTPSWSGVPVRPPDSRRSARVRPGARKVRKKLLQVVPTRPAQTKTAPAIGYFEEAEGEGEENNLLLGGGGSRSLDDCSTTATTTPTRKVDAEEGRIKVQEGEIKVQKVSRKGKADKKKRKMAGMELPPNPQVRKSGKKGVRYQENQDGDGPSGKLPKVASPLTAFFGSFEKRRRLLVITTPEEGNRMYSQQRDEYLEKVCEMAVRKLSIITIFGTWSNGTMKIDHYQLEQDKALKGVPQDDLTNQELIRALRTDLGLTFNDFYMVLTDYDMRAKQEYEVPIAMTAVLDYIDTFDSRITEMDQQKRDGVSCKKEDKSRSLENFLSRFRWRRRIFIISTPDDEEWAYQQQLYSLTSQTCNLGLRHMSVLKLAGKEAELMGGTLELYPINGSSSVDREELSPPLVTDLRNYFQVSAEYFSMLLVGKDGNVKSWYPSPMWSMEPVYDLVDSMQLRRQEMAIQQSLGMRCPDDDGREREHDGYGHRGYGY</sequence>
<feature type="domain" description="DUF4174" evidence="10">
    <location>
        <begin position="152"/>
        <end position="280"/>
    </location>
</feature>
<feature type="region of interest" description="Disordered" evidence="8">
    <location>
        <begin position="874"/>
        <end position="896"/>
    </location>
</feature>
<dbReference type="PANTHER" id="PTHR46792:SF2">
    <property type="entry name" value="COILED-COIL DOMAIN-CONTAINING PROTEIN 80"/>
    <property type="match status" value="1"/>
</dbReference>
<evidence type="ECO:0000256" key="6">
    <source>
        <dbReference type="ARBA" id="ARBA00038549"/>
    </source>
</evidence>
<feature type="compositionally biased region" description="Low complexity" evidence="8">
    <location>
        <begin position="303"/>
        <end position="349"/>
    </location>
</feature>
<dbReference type="GO" id="GO:0010811">
    <property type="term" value="P:positive regulation of cell-substrate adhesion"/>
    <property type="evidence" value="ECO:0007669"/>
    <property type="project" value="TreeGrafter"/>
</dbReference>
<dbReference type="AlphaFoldDB" id="A0A8C5A628"/>
<reference evidence="11" key="2">
    <citation type="submission" date="2025-09" db="UniProtKB">
        <authorList>
            <consortium name="Ensembl"/>
        </authorList>
    </citation>
    <scope>IDENTIFICATION</scope>
</reference>
<feature type="compositionally biased region" description="Basic residues" evidence="8">
    <location>
        <begin position="429"/>
        <end position="438"/>
    </location>
</feature>
<evidence type="ECO:0000259" key="10">
    <source>
        <dbReference type="Pfam" id="PF13778"/>
    </source>
</evidence>